<dbReference type="Proteomes" id="UP000249390">
    <property type="component" value="Unassembled WGS sequence"/>
</dbReference>
<name>A0A328DFD8_9ASTE</name>
<feature type="transmembrane region" description="Helical" evidence="1">
    <location>
        <begin position="60"/>
        <end position="78"/>
    </location>
</feature>
<gene>
    <name evidence="2" type="ORF">DM860_015594</name>
</gene>
<evidence type="ECO:0000256" key="1">
    <source>
        <dbReference type="SAM" id="Phobius"/>
    </source>
</evidence>
<proteinExistence type="predicted"/>
<evidence type="ECO:0000313" key="2">
    <source>
        <dbReference type="EMBL" id="RAL44234.1"/>
    </source>
</evidence>
<keyword evidence="1" id="KW-1133">Transmembrane helix</keyword>
<accession>A0A328DFD8</accession>
<reference evidence="2 3" key="1">
    <citation type="submission" date="2018-06" db="EMBL/GenBank/DDBJ databases">
        <title>The Genome of Cuscuta australis (Dodder) Provides Insight into the Evolution of Plant Parasitism.</title>
        <authorList>
            <person name="Liu H."/>
        </authorList>
    </citation>
    <scope>NUCLEOTIDE SEQUENCE [LARGE SCALE GENOMIC DNA]</scope>
    <source>
        <strain evidence="3">cv. Yunnan</strain>
        <tissue evidence="2">Vines</tissue>
    </source>
</reference>
<protein>
    <submittedName>
        <fullName evidence="2">Uncharacterized protein</fullName>
    </submittedName>
</protein>
<evidence type="ECO:0000313" key="3">
    <source>
        <dbReference type="Proteomes" id="UP000249390"/>
    </source>
</evidence>
<dbReference type="EMBL" id="NQVE01000146">
    <property type="protein sequence ID" value="RAL44234.1"/>
    <property type="molecule type" value="Genomic_DNA"/>
</dbReference>
<organism evidence="2 3">
    <name type="scientific">Cuscuta australis</name>
    <dbReference type="NCBI Taxonomy" id="267555"/>
    <lineage>
        <taxon>Eukaryota</taxon>
        <taxon>Viridiplantae</taxon>
        <taxon>Streptophyta</taxon>
        <taxon>Embryophyta</taxon>
        <taxon>Tracheophyta</taxon>
        <taxon>Spermatophyta</taxon>
        <taxon>Magnoliopsida</taxon>
        <taxon>eudicotyledons</taxon>
        <taxon>Gunneridae</taxon>
        <taxon>Pentapetalae</taxon>
        <taxon>asterids</taxon>
        <taxon>lamiids</taxon>
        <taxon>Solanales</taxon>
        <taxon>Convolvulaceae</taxon>
        <taxon>Cuscuteae</taxon>
        <taxon>Cuscuta</taxon>
        <taxon>Cuscuta subgen. Grammica</taxon>
        <taxon>Cuscuta sect. Cleistogrammica</taxon>
    </lineage>
</organism>
<keyword evidence="1" id="KW-0472">Membrane</keyword>
<comment type="caution">
    <text evidence="2">The sequence shown here is derived from an EMBL/GenBank/DDBJ whole genome shotgun (WGS) entry which is preliminary data.</text>
</comment>
<sequence>MKARKHNNFWPFWVFLETWEFSPLFVLLNKVYGADCSYYRCILGLFMICQLDPRRVKISYFWNLLLIWFWLLLYSLAWECILESSDVIAPDSFASSHSHEGDCGKVVVLLKECVNCEL</sequence>
<keyword evidence="1" id="KW-0812">Transmembrane</keyword>
<dbReference type="AlphaFoldDB" id="A0A328DFD8"/>
<keyword evidence="3" id="KW-1185">Reference proteome</keyword>